<evidence type="ECO:0000256" key="9">
    <source>
        <dbReference type="ARBA" id="ARBA00022685"/>
    </source>
</evidence>
<evidence type="ECO:0000256" key="12">
    <source>
        <dbReference type="ARBA" id="ARBA00023034"/>
    </source>
</evidence>
<accession>H0WNG9</accession>
<dbReference type="Proteomes" id="UP000005225">
    <property type="component" value="Unassembled WGS sequence"/>
</dbReference>
<evidence type="ECO:0000256" key="16">
    <source>
        <dbReference type="ARBA" id="ARBA00023288"/>
    </source>
</evidence>
<dbReference type="EMBL" id="AAQR03077873">
    <property type="status" value="NOT_ANNOTATED_CDS"/>
    <property type="molecule type" value="Genomic_DNA"/>
</dbReference>
<evidence type="ECO:0000256" key="8">
    <source>
        <dbReference type="ARBA" id="ARBA00022622"/>
    </source>
</evidence>
<evidence type="ECO:0000256" key="14">
    <source>
        <dbReference type="ARBA" id="ARBA00023157"/>
    </source>
</evidence>
<dbReference type="FunFam" id="1.20.970.40:FF:000001">
    <property type="entry name" value="Mesothelin"/>
    <property type="match status" value="1"/>
</dbReference>
<keyword evidence="23" id="KW-1185">Reference proteome</keyword>
<evidence type="ECO:0000256" key="18">
    <source>
        <dbReference type="ARBA" id="ARBA00065993"/>
    </source>
</evidence>
<evidence type="ECO:0000256" key="21">
    <source>
        <dbReference type="SAM" id="SignalP"/>
    </source>
</evidence>
<reference evidence="23" key="1">
    <citation type="submission" date="2011-03" db="EMBL/GenBank/DDBJ databases">
        <title>Version 3 of the genome sequence of Otolemur garnettii (Bushbaby).</title>
        <authorList>
            <consortium name="The Broad Institute Genome Sequencing Platform"/>
            <person name="Di Palma F."/>
            <person name="Johnson J."/>
            <person name="Lander E.S."/>
            <person name="Lindblad-Toh K."/>
            <person name="Jaffe D.B."/>
            <person name="Gnerre S."/>
            <person name="MacCallum I."/>
            <person name="Przybylski D."/>
            <person name="Ribeiro F.J."/>
            <person name="Burton J.N."/>
            <person name="Walker B.J."/>
            <person name="Sharpe T."/>
            <person name="Hall G."/>
        </authorList>
    </citation>
    <scope>NUCLEOTIDE SEQUENCE [LARGE SCALE GENOMIC DNA]</scope>
</reference>
<evidence type="ECO:0000256" key="5">
    <source>
        <dbReference type="ARBA" id="ARBA00022475"/>
    </source>
</evidence>
<evidence type="ECO:0000256" key="11">
    <source>
        <dbReference type="ARBA" id="ARBA00022889"/>
    </source>
</evidence>
<sequence>MALLTALSPRRSCRTAPHCSLLLLLLTLGWVQPLRTQAGESRQQAAPLDPVLANLSSFTSLSPDRLLGFTCADVSGLSPEHVKELAVAMGQKNATLQADQLRCLAHGLPTHLAPEDLDAFLPDLLLFLNPAEFSGPQACAHFFSHISKANVDVLPRRSPERQRLLPAALVCRGVQGSQVSEEDVLALGGLACDLPGCFVANSAAALLPRLAGCPGSLDQDQQEAVRAVLQGRGPPYGSPSKWSVSTLDTLQGLLPILDQDFIQDIPKGVMTAWLQRFYRNPSGPRPELTVVLPRLRRDTEKEACPPGREAHVVEEKLVFYSDRELEACVDGALLVAEIDHVNALPFTYQQLNIFKRKLDKIYPKGYPESLIQHLGYFFLTMTPEDIHKWNVTSLQVVKDLLRVSKGRDMDAQATRHLSGLLPQVAALIAQYVKGNGWLDKDSLDALATFHPTYLCFFSSRQLGSVPPSIIWVVRPHDLDTCNQTQMDILYAKAHLTFQNVSGAEYFVKIQPFLGGASTEDLRALSQQNVSMDMVTFKTLKKEAVVGLTVQEVQNLLGPHVVGLKAEQKNSPVWDWILRQRQDDLDAMGLGLQGGIPNGYQVLDRSHPAALSDGHHLLGSRPMLSTMLALLLALALH</sequence>
<keyword evidence="16" id="KW-0449">Lipoprotein</keyword>
<dbReference type="PANTHER" id="PTHR23412:SF6">
    <property type="entry name" value="MESOTHELIN"/>
    <property type="match status" value="1"/>
</dbReference>
<evidence type="ECO:0000256" key="3">
    <source>
        <dbReference type="ARBA" id="ARBA00004613"/>
    </source>
</evidence>
<dbReference type="OMA" id="NHLVCEM"/>
<dbReference type="AlphaFoldDB" id="H0WNG9"/>
<comment type="subcellular location">
    <subcellularLocation>
        <location evidence="2">Cell membrane</location>
        <topology evidence="2">Lipid-anchor</topology>
        <topology evidence="2">GPI-anchor</topology>
    </subcellularLocation>
    <subcellularLocation>
        <location evidence="1">Golgi apparatus</location>
    </subcellularLocation>
    <subcellularLocation>
        <location evidence="3">Secreted</location>
    </subcellularLocation>
</comment>
<evidence type="ECO:0000256" key="19">
    <source>
        <dbReference type="ARBA" id="ARBA00068881"/>
    </source>
</evidence>
<dbReference type="Gene3D" id="1.20.970.40">
    <property type="match status" value="1"/>
</dbReference>
<dbReference type="GO" id="GO:0098552">
    <property type="term" value="C:side of membrane"/>
    <property type="evidence" value="ECO:0007669"/>
    <property type="project" value="UniProtKB-KW"/>
</dbReference>
<keyword evidence="10 21" id="KW-0732">Signal</keyword>
<keyword evidence="7" id="KW-0597">Phosphoprotein</keyword>
<proteinExistence type="inferred from homology"/>
<dbReference type="EMBL" id="AAQR03077872">
    <property type="status" value="NOT_ANNOTATED_CDS"/>
    <property type="molecule type" value="Genomic_DNA"/>
</dbReference>
<feature type="chain" id="PRO_5003544447" description="Mesothelin" evidence="21">
    <location>
        <begin position="34"/>
        <end position="636"/>
    </location>
</feature>
<evidence type="ECO:0000256" key="4">
    <source>
        <dbReference type="ARBA" id="ARBA00011016"/>
    </source>
</evidence>
<keyword evidence="11" id="KW-0130">Cell adhesion</keyword>
<keyword evidence="5" id="KW-1003">Cell membrane</keyword>
<organism evidence="22 23">
    <name type="scientific">Otolemur garnettii</name>
    <name type="common">Small-eared galago</name>
    <name type="synonym">Garnett's greater bushbaby</name>
    <dbReference type="NCBI Taxonomy" id="30611"/>
    <lineage>
        <taxon>Eukaryota</taxon>
        <taxon>Metazoa</taxon>
        <taxon>Chordata</taxon>
        <taxon>Craniata</taxon>
        <taxon>Vertebrata</taxon>
        <taxon>Euteleostomi</taxon>
        <taxon>Mammalia</taxon>
        <taxon>Eutheria</taxon>
        <taxon>Euarchontoglires</taxon>
        <taxon>Primates</taxon>
        <taxon>Strepsirrhini</taxon>
        <taxon>Lorisiformes</taxon>
        <taxon>Galagidae</taxon>
        <taxon>Otolemur</taxon>
    </lineage>
</organism>
<dbReference type="Ensembl" id="ENSOGAT00000003793.2">
    <property type="protein sequence ID" value="ENSOGAP00000003371.2"/>
    <property type="gene ID" value="ENSOGAG00000003789.2"/>
</dbReference>
<dbReference type="GO" id="GO:0009986">
    <property type="term" value="C:cell surface"/>
    <property type="evidence" value="ECO:0007669"/>
    <property type="project" value="TreeGrafter"/>
</dbReference>
<comment type="function">
    <text evidence="17">Membrane-anchored forms may play a role in cellular adhesion.</text>
</comment>
<name>H0WNG9_OTOGA</name>
<reference evidence="22" key="3">
    <citation type="submission" date="2025-09" db="UniProtKB">
        <authorList>
            <consortium name="Ensembl"/>
        </authorList>
    </citation>
    <scope>IDENTIFICATION</scope>
</reference>
<evidence type="ECO:0000256" key="10">
    <source>
        <dbReference type="ARBA" id="ARBA00022729"/>
    </source>
</evidence>
<feature type="signal peptide" evidence="21">
    <location>
        <begin position="1"/>
        <end position="33"/>
    </location>
</feature>
<evidence type="ECO:0000313" key="22">
    <source>
        <dbReference type="Ensembl" id="ENSOGAP00000003371.2"/>
    </source>
</evidence>
<keyword evidence="6" id="KW-0964">Secreted</keyword>
<keyword evidence="15" id="KW-0325">Glycoprotein</keyword>
<evidence type="ECO:0000256" key="20">
    <source>
        <dbReference type="ARBA" id="ARBA00081905"/>
    </source>
</evidence>
<dbReference type="GO" id="GO:0005576">
    <property type="term" value="C:extracellular region"/>
    <property type="evidence" value="ECO:0007669"/>
    <property type="project" value="UniProtKB-SubCell"/>
</dbReference>
<dbReference type="STRING" id="30611.ENSOGAP00000003371"/>
<comment type="similarity">
    <text evidence="4">Belongs to the mesothelin family.</text>
</comment>
<dbReference type="InterPro" id="IPR010335">
    <property type="entry name" value="Mesothelin"/>
</dbReference>
<dbReference type="Pfam" id="PF06060">
    <property type="entry name" value="Mesothelin"/>
    <property type="match status" value="1"/>
</dbReference>
<protein>
    <recommendedName>
        <fullName evidence="19">Mesothelin</fullName>
    </recommendedName>
    <alternativeName>
        <fullName evidence="20">Pre-pro-megakaryocyte-potentiating factor</fullName>
    </alternativeName>
</protein>
<evidence type="ECO:0000256" key="7">
    <source>
        <dbReference type="ARBA" id="ARBA00022553"/>
    </source>
</evidence>
<keyword evidence="14" id="KW-1015">Disulfide bond</keyword>
<evidence type="ECO:0000256" key="13">
    <source>
        <dbReference type="ARBA" id="ARBA00023136"/>
    </source>
</evidence>
<dbReference type="eggNOG" id="ENOG502QRX1">
    <property type="taxonomic scope" value="Eukaryota"/>
</dbReference>
<evidence type="ECO:0000313" key="23">
    <source>
        <dbReference type="Proteomes" id="UP000005225"/>
    </source>
</evidence>
<dbReference type="InterPro" id="IPR026664">
    <property type="entry name" value="Stereocilin-rel"/>
</dbReference>
<dbReference type="PANTHER" id="PTHR23412">
    <property type="entry name" value="STEREOCILIN RELATED"/>
    <property type="match status" value="1"/>
</dbReference>
<evidence type="ECO:0000256" key="2">
    <source>
        <dbReference type="ARBA" id="ARBA00004609"/>
    </source>
</evidence>
<evidence type="ECO:0000256" key="17">
    <source>
        <dbReference type="ARBA" id="ARBA00058732"/>
    </source>
</evidence>
<evidence type="ECO:0000256" key="1">
    <source>
        <dbReference type="ARBA" id="ARBA00004555"/>
    </source>
</evidence>
<keyword evidence="12" id="KW-0333">Golgi apparatus</keyword>
<dbReference type="InParanoid" id="H0WNG9"/>
<dbReference type="GeneTree" id="ENSGT00950000182957"/>
<evidence type="ECO:0000256" key="6">
    <source>
        <dbReference type="ARBA" id="ARBA00022525"/>
    </source>
</evidence>
<dbReference type="GO" id="GO:0007160">
    <property type="term" value="P:cell-matrix adhesion"/>
    <property type="evidence" value="ECO:0007669"/>
    <property type="project" value="TreeGrafter"/>
</dbReference>
<dbReference type="GO" id="GO:0005794">
    <property type="term" value="C:Golgi apparatus"/>
    <property type="evidence" value="ECO:0007669"/>
    <property type="project" value="UniProtKB-SubCell"/>
</dbReference>
<dbReference type="FunCoup" id="H0WNG9">
    <property type="interactions" value="91"/>
</dbReference>
<evidence type="ECO:0000256" key="15">
    <source>
        <dbReference type="ARBA" id="ARBA00023180"/>
    </source>
</evidence>
<keyword evidence="13" id="KW-0472">Membrane</keyword>
<dbReference type="GO" id="GO:0005886">
    <property type="term" value="C:plasma membrane"/>
    <property type="evidence" value="ECO:0007669"/>
    <property type="project" value="UniProtKB-SubCell"/>
</dbReference>
<reference evidence="22" key="2">
    <citation type="submission" date="2025-08" db="UniProtKB">
        <authorList>
            <consortium name="Ensembl"/>
        </authorList>
    </citation>
    <scope>IDENTIFICATION</scope>
</reference>
<comment type="subunit">
    <text evidence="18">Interacts with MUC16.</text>
</comment>
<keyword evidence="8" id="KW-0336">GPI-anchor</keyword>
<dbReference type="HOGENOM" id="CLU_014552_3_0_1"/>
<keyword evidence="9" id="KW-0165">Cleavage on pair of basic residues</keyword>